<dbReference type="GO" id="GO:0005524">
    <property type="term" value="F:ATP binding"/>
    <property type="evidence" value="ECO:0007669"/>
    <property type="project" value="UniProtKB-KW"/>
</dbReference>
<protein>
    <submittedName>
        <fullName evidence="6">Zinc import ATP-binding protein ZnuC</fullName>
        <ecNumber evidence="6">3.6.3.-</ecNumber>
    </submittedName>
</protein>
<dbReference type="PROSITE" id="PS00211">
    <property type="entry name" value="ABC_TRANSPORTER_1"/>
    <property type="match status" value="1"/>
</dbReference>
<reference evidence="6 7" key="1">
    <citation type="submission" date="2015-02" db="EMBL/GenBank/DDBJ databases">
        <title>Improved understanding of the partial-nitritation anammox process through 23 genomes representing the majority of the microbial community.</title>
        <authorList>
            <person name="Speth D.R."/>
            <person name="In T Zandt M."/>
            <person name="Guerrero Cruz S."/>
            <person name="Jetten M.S."/>
            <person name="Dutilh B.E."/>
        </authorList>
    </citation>
    <scope>NUCLEOTIDE SEQUENCE [LARGE SCALE GENOMIC DNA]</scope>
    <source>
        <strain evidence="6">OLB20</strain>
    </source>
</reference>
<dbReference type="GO" id="GO:0016887">
    <property type="term" value="F:ATP hydrolysis activity"/>
    <property type="evidence" value="ECO:0007669"/>
    <property type="project" value="InterPro"/>
</dbReference>
<evidence type="ECO:0000313" key="6">
    <source>
        <dbReference type="EMBL" id="KXK26830.1"/>
    </source>
</evidence>
<dbReference type="InterPro" id="IPR027417">
    <property type="entry name" value="P-loop_NTPase"/>
</dbReference>
<evidence type="ECO:0000256" key="3">
    <source>
        <dbReference type="ARBA" id="ARBA00022741"/>
    </source>
</evidence>
<comment type="caution">
    <text evidence="6">The sequence shown here is derived from an EMBL/GenBank/DDBJ whole genome shotgun (WGS) entry which is preliminary data.</text>
</comment>
<dbReference type="SUPFAM" id="SSF52540">
    <property type="entry name" value="P-loop containing nucleoside triphosphate hydrolases"/>
    <property type="match status" value="1"/>
</dbReference>
<feature type="domain" description="ABC transporter" evidence="5">
    <location>
        <begin position="5"/>
        <end position="223"/>
    </location>
</feature>
<dbReference type="Gene3D" id="3.40.50.300">
    <property type="entry name" value="P-loop containing nucleotide triphosphate hydrolases"/>
    <property type="match status" value="1"/>
</dbReference>
<sequence>MNAAVHVKDMSVSAFGQTILRDVNLDVAAGSFTWVVGANGSGKTTLIRTILGLIEQTAGTVMIGGKLRTQQVIAQQVGYVPQYNSIDRRFPITVKEMIELACTQGPACPTDPVGHLRTFDAEQLVDRSLEKLSGGEFQKVLIARALVNDPGIVILDEPVNNLDQESQDTLLAKLKQLNSMSGKTVIIISHDHHLIGKQDSVLLVAEKTVTASSPEKVLHMEELHHRDH</sequence>
<dbReference type="PANTHER" id="PTHR42734:SF17">
    <property type="entry name" value="METAL TRANSPORT SYSTEM ATP-BINDING PROTEIN TM_0124-RELATED"/>
    <property type="match status" value="1"/>
</dbReference>
<dbReference type="InterPro" id="IPR003593">
    <property type="entry name" value="AAA+_ATPase"/>
</dbReference>
<dbReference type="EMBL" id="JYNZ01000003">
    <property type="protein sequence ID" value="KXK26830.1"/>
    <property type="molecule type" value="Genomic_DNA"/>
</dbReference>
<keyword evidence="6" id="KW-0378">Hydrolase</keyword>
<dbReference type="Pfam" id="PF00005">
    <property type="entry name" value="ABC_tran"/>
    <property type="match status" value="1"/>
</dbReference>
<dbReference type="PANTHER" id="PTHR42734">
    <property type="entry name" value="METAL TRANSPORT SYSTEM ATP-BINDING PROTEIN TM_0124-RELATED"/>
    <property type="match status" value="1"/>
</dbReference>
<dbReference type="InterPro" id="IPR050153">
    <property type="entry name" value="Metal_Ion_Import_ABC"/>
</dbReference>
<dbReference type="AlphaFoldDB" id="A0A136LYU0"/>
<evidence type="ECO:0000259" key="5">
    <source>
        <dbReference type="PROSITE" id="PS50893"/>
    </source>
</evidence>
<gene>
    <name evidence="6" type="primary">znuC</name>
    <name evidence="6" type="ORF">TR69_WS6001000851</name>
</gene>
<dbReference type="PROSITE" id="PS50893">
    <property type="entry name" value="ABC_TRANSPORTER_2"/>
    <property type="match status" value="1"/>
</dbReference>
<dbReference type="InterPro" id="IPR017871">
    <property type="entry name" value="ABC_transporter-like_CS"/>
</dbReference>
<evidence type="ECO:0000256" key="4">
    <source>
        <dbReference type="ARBA" id="ARBA00022840"/>
    </source>
</evidence>
<keyword evidence="2" id="KW-0813">Transport</keyword>
<keyword evidence="4 6" id="KW-0067">ATP-binding</keyword>
<dbReference type="InterPro" id="IPR003439">
    <property type="entry name" value="ABC_transporter-like_ATP-bd"/>
</dbReference>
<organism evidence="6 7">
    <name type="scientific">candidate division WS6 bacterium OLB20</name>
    <dbReference type="NCBI Taxonomy" id="1617426"/>
    <lineage>
        <taxon>Bacteria</taxon>
        <taxon>Candidatus Dojkabacteria</taxon>
    </lineage>
</organism>
<name>A0A136LYU0_9BACT</name>
<dbReference type="STRING" id="1617426.TR69_WS6001000851"/>
<dbReference type="Proteomes" id="UP000070457">
    <property type="component" value="Unassembled WGS sequence"/>
</dbReference>
<dbReference type="EC" id="3.6.3.-" evidence="6"/>
<dbReference type="SMART" id="SM00382">
    <property type="entry name" value="AAA"/>
    <property type="match status" value="1"/>
</dbReference>
<evidence type="ECO:0000256" key="1">
    <source>
        <dbReference type="ARBA" id="ARBA00005417"/>
    </source>
</evidence>
<keyword evidence="3" id="KW-0547">Nucleotide-binding</keyword>
<comment type="similarity">
    <text evidence="1">Belongs to the ABC transporter superfamily.</text>
</comment>
<evidence type="ECO:0000313" key="7">
    <source>
        <dbReference type="Proteomes" id="UP000070457"/>
    </source>
</evidence>
<proteinExistence type="inferred from homology"/>
<accession>A0A136LYU0</accession>
<evidence type="ECO:0000256" key="2">
    <source>
        <dbReference type="ARBA" id="ARBA00022448"/>
    </source>
</evidence>